<accession>A0A7V8JLH7</accession>
<comment type="caution">
    <text evidence="2">The sequence shown here is derived from an EMBL/GenBank/DDBJ whole genome shotgun (WGS) entry which is preliminary data.</text>
</comment>
<evidence type="ECO:0000313" key="2">
    <source>
        <dbReference type="EMBL" id="KAF1014807.1"/>
    </source>
</evidence>
<protein>
    <recommendedName>
        <fullName evidence="1">SseB protein N-terminal domain-containing protein</fullName>
    </recommendedName>
</protein>
<organism evidence="2 3">
    <name type="scientific">Stenotrophomonas maltophilia</name>
    <name type="common">Pseudomonas maltophilia</name>
    <name type="synonym">Xanthomonas maltophilia</name>
    <dbReference type="NCBI Taxonomy" id="40324"/>
    <lineage>
        <taxon>Bacteria</taxon>
        <taxon>Pseudomonadati</taxon>
        <taxon>Pseudomonadota</taxon>
        <taxon>Gammaproteobacteria</taxon>
        <taxon>Lysobacterales</taxon>
        <taxon>Lysobacteraceae</taxon>
        <taxon>Stenotrophomonas</taxon>
        <taxon>Stenotrophomonas maltophilia group</taxon>
    </lineage>
</organism>
<name>A0A7V8JLH7_STEMA</name>
<evidence type="ECO:0000313" key="3">
    <source>
        <dbReference type="Proteomes" id="UP000487117"/>
    </source>
</evidence>
<feature type="domain" description="SseB protein N-terminal" evidence="1">
    <location>
        <begin position="20"/>
        <end position="128"/>
    </location>
</feature>
<dbReference type="InterPro" id="IPR009839">
    <property type="entry name" value="SseB_N"/>
</dbReference>
<evidence type="ECO:0000259" key="1">
    <source>
        <dbReference type="Pfam" id="PF07179"/>
    </source>
</evidence>
<proteinExistence type="predicted"/>
<dbReference type="Pfam" id="PF07179">
    <property type="entry name" value="SseB"/>
    <property type="match status" value="1"/>
</dbReference>
<dbReference type="AlphaFoldDB" id="A0A7V8JLH7"/>
<dbReference type="Proteomes" id="UP000487117">
    <property type="component" value="Unassembled WGS sequence"/>
</dbReference>
<gene>
    <name evidence="2" type="ORF">GAK31_02294</name>
</gene>
<reference evidence="3" key="1">
    <citation type="journal article" date="2020" name="MBio">
        <title>Horizontal gene transfer to a defensive symbiont with a reduced genome amongst a multipartite beetle microbiome.</title>
        <authorList>
            <person name="Waterworth S.C."/>
            <person name="Florez L.V."/>
            <person name="Rees E.R."/>
            <person name="Hertweck C."/>
            <person name="Kaltenpoth M."/>
            <person name="Kwan J.C."/>
        </authorList>
    </citation>
    <scope>NUCLEOTIDE SEQUENCE [LARGE SCALE GENOMIC DNA]</scope>
</reference>
<dbReference type="EMBL" id="WNDS01000003">
    <property type="protein sequence ID" value="KAF1014807.1"/>
    <property type="molecule type" value="Genomic_DNA"/>
</dbReference>
<sequence length="143" mass="15601">MEHETPFEPLNDLEVRLLQAQDGTLAAPDFLDGLLSNQVFVLLDTPVDADSEWDESITPLVLTAESGEPMFAVFSAVERALPWSEQLPQFENALQVDVVWLLGAMSEGVGIVLNPGFDLGMEMIPDAVVHLKQRAAAITRAAQ</sequence>